<dbReference type="HOGENOM" id="CLU_083149_0_0_1"/>
<evidence type="ECO:0000313" key="3">
    <source>
        <dbReference type="Proteomes" id="UP000006591"/>
    </source>
</evidence>
<evidence type="ECO:0000256" key="1">
    <source>
        <dbReference type="SAM" id="MobiDB-lite"/>
    </source>
</evidence>
<reference evidence="2" key="2">
    <citation type="submission" date="2018-04" db="EMBL/GenBank/DDBJ databases">
        <title>OnivRS2 (Oryza nivara Reference Sequence Version 2).</title>
        <authorList>
            <person name="Zhang J."/>
            <person name="Kudrna D."/>
            <person name="Lee S."/>
            <person name="Talag J."/>
            <person name="Rajasekar S."/>
            <person name="Welchert J."/>
            <person name="Hsing Y.-I."/>
            <person name="Wing R.A."/>
        </authorList>
    </citation>
    <scope>NUCLEOTIDE SEQUENCE [LARGE SCALE GENOMIC DNA]</scope>
    <source>
        <strain evidence="2">SL10</strain>
    </source>
</reference>
<reference evidence="2" key="1">
    <citation type="submission" date="2015-04" db="UniProtKB">
        <authorList>
            <consortium name="EnsemblPlants"/>
        </authorList>
    </citation>
    <scope>IDENTIFICATION</scope>
    <source>
        <strain evidence="2">SL10</strain>
    </source>
</reference>
<protein>
    <submittedName>
        <fullName evidence="2">Uncharacterized protein</fullName>
    </submittedName>
</protein>
<feature type="compositionally biased region" description="Acidic residues" evidence="1">
    <location>
        <begin position="179"/>
        <end position="191"/>
    </location>
</feature>
<dbReference type="PANTHER" id="PTHR33052">
    <property type="entry name" value="DUF4228 DOMAIN PROTEIN-RELATED"/>
    <property type="match status" value="1"/>
</dbReference>
<dbReference type="EnsemblPlants" id="ONIVA03G42640.1">
    <property type="protein sequence ID" value="ONIVA03G42640.1"/>
    <property type="gene ID" value="ONIVA03G42640"/>
</dbReference>
<dbReference type="eggNOG" id="ENOG502S3XK">
    <property type="taxonomic scope" value="Eukaryota"/>
</dbReference>
<dbReference type="Proteomes" id="UP000006591">
    <property type="component" value="Chromosome 3"/>
</dbReference>
<keyword evidence="3" id="KW-1185">Reference proteome</keyword>
<feature type="region of interest" description="Disordered" evidence="1">
    <location>
        <begin position="146"/>
        <end position="191"/>
    </location>
</feature>
<accession>A0A0E0GWD0</accession>
<sequence length="295" mass="32779">MSHGGGGGQPSCAAVSLSKYLQRKLWKRINGGKPRRKRRPEVRSASGGGEVPVSVELMTTSSWSSSTVRSPEAVVRVVMQGGVVEAYGGVVLACTVIRKHPPGLCLAYPDVFRNPHGARVRPLQPLFPGEKFYLLPERTIERLQRQIPESSVGAFDNADEEEEEEEDTQDYSSGAASSSEEEEAACDDDDGDECAARRWCCAREYFEAKERWEECQFKKMVARGLAVEQNTEKETAMKKKKKNGRRRKKKKRNSAAVPSTGCRTSRAPATTRRTWEPSLPSVEEERESSPPSERG</sequence>
<feature type="compositionally biased region" description="Basic residues" evidence="1">
    <location>
        <begin position="238"/>
        <end position="253"/>
    </location>
</feature>
<dbReference type="Pfam" id="PF14009">
    <property type="entry name" value="PADRE"/>
    <property type="match status" value="1"/>
</dbReference>
<dbReference type="OMA" id="ECQFKKM"/>
<evidence type="ECO:0000313" key="2">
    <source>
        <dbReference type="EnsemblPlants" id="ONIVA03G42640.1"/>
    </source>
</evidence>
<dbReference type="Gramene" id="ONIVA03G42640.1">
    <property type="protein sequence ID" value="ONIVA03G42640.1"/>
    <property type="gene ID" value="ONIVA03G42640"/>
</dbReference>
<organism evidence="2">
    <name type="scientific">Oryza nivara</name>
    <name type="common">Indian wild rice</name>
    <name type="synonym">Oryza sativa f. spontanea</name>
    <dbReference type="NCBI Taxonomy" id="4536"/>
    <lineage>
        <taxon>Eukaryota</taxon>
        <taxon>Viridiplantae</taxon>
        <taxon>Streptophyta</taxon>
        <taxon>Embryophyta</taxon>
        <taxon>Tracheophyta</taxon>
        <taxon>Spermatophyta</taxon>
        <taxon>Magnoliopsida</taxon>
        <taxon>Liliopsida</taxon>
        <taxon>Poales</taxon>
        <taxon>Poaceae</taxon>
        <taxon>BOP clade</taxon>
        <taxon>Oryzoideae</taxon>
        <taxon>Oryzeae</taxon>
        <taxon>Oryzinae</taxon>
        <taxon>Oryza</taxon>
    </lineage>
</organism>
<feature type="region of interest" description="Disordered" evidence="1">
    <location>
        <begin position="31"/>
        <end position="50"/>
    </location>
</feature>
<dbReference type="InterPro" id="IPR025322">
    <property type="entry name" value="PADRE_dom"/>
</dbReference>
<feature type="region of interest" description="Disordered" evidence="1">
    <location>
        <begin position="229"/>
        <end position="295"/>
    </location>
</feature>
<proteinExistence type="predicted"/>
<name>A0A0E0GWD0_ORYNI</name>
<dbReference type="AlphaFoldDB" id="A0A0E0GWD0"/>
<feature type="compositionally biased region" description="Acidic residues" evidence="1">
    <location>
        <begin position="157"/>
        <end position="169"/>
    </location>
</feature>
<feature type="compositionally biased region" description="Low complexity" evidence="1">
    <location>
        <begin position="263"/>
        <end position="281"/>
    </location>
</feature>